<organism evidence="9 10">
    <name type="scientific">Sporomusa sphaeroides DSM 2875</name>
    <dbReference type="NCBI Taxonomy" id="1337886"/>
    <lineage>
        <taxon>Bacteria</taxon>
        <taxon>Bacillati</taxon>
        <taxon>Bacillota</taxon>
        <taxon>Negativicutes</taxon>
        <taxon>Selenomonadales</taxon>
        <taxon>Sporomusaceae</taxon>
        <taxon>Sporomusa</taxon>
    </lineage>
</organism>
<gene>
    <name evidence="9" type="primary">clpC</name>
    <name evidence="9" type="ORF">SSPH_04423</name>
</gene>
<dbReference type="InterPro" id="IPR004176">
    <property type="entry name" value="Clp_R_N"/>
</dbReference>
<dbReference type="CDD" id="cd19499">
    <property type="entry name" value="RecA-like_ClpB_Hsp104-like"/>
    <property type="match status" value="1"/>
</dbReference>
<evidence type="ECO:0000259" key="8">
    <source>
        <dbReference type="PROSITE" id="PS51903"/>
    </source>
</evidence>
<dbReference type="SMART" id="SM01086">
    <property type="entry name" value="ClpB_D2-small"/>
    <property type="match status" value="1"/>
</dbReference>
<dbReference type="InterPro" id="IPR027417">
    <property type="entry name" value="P-loop_NTPase"/>
</dbReference>
<dbReference type="InterPro" id="IPR001943">
    <property type="entry name" value="UVR_dom"/>
</dbReference>
<evidence type="ECO:0000256" key="3">
    <source>
        <dbReference type="ARBA" id="ARBA00022840"/>
    </source>
</evidence>
<evidence type="ECO:0000256" key="6">
    <source>
        <dbReference type="RuleBase" id="RU004432"/>
    </source>
</evidence>
<evidence type="ECO:0000256" key="1">
    <source>
        <dbReference type="ARBA" id="ARBA00022737"/>
    </source>
</evidence>
<dbReference type="InterPro" id="IPR003593">
    <property type="entry name" value="AAA+_ATPase"/>
</dbReference>
<evidence type="ECO:0000313" key="9">
    <source>
        <dbReference type="EMBL" id="CVK21715.1"/>
    </source>
</evidence>
<dbReference type="Pfam" id="PF07724">
    <property type="entry name" value="AAA_2"/>
    <property type="match status" value="1"/>
</dbReference>
<feature type="domain" description="UVR" evidence="7">
    <location>
        <begin position="423"/>
        <end position="458"/>
    </location>
</feature>
<dbReference type="SUPFAM" id="SSF81923">
    <property type="entry name" value="Double Clp-N motif"/>
    <property type="match status" value="1"/>
</dbReference>
<dbReference type="PANTHER" id="PTHR11638">
    <property type="entry name" value="ATP-DEPENDENT CLP PROTEASE"/>
    <property type="match status" value="1"/>
</dbReference>
<dbReference type="InterPro" id="IPR018368">
    <property type="entry name" value="ClpA/B_CS1"/>
</dbReference>
<dbReference type="PROSITE" id="PS50151">
    <property type="entry name" value="UVR"/>
    <property type="match status" value="1"/>
</dbReference>
<feature type="domain" description="Clp R" evidence="8">
    <location>
        <begin position="2"/>
        <end position="143"/>
    </location>
</feature>
<evidence type="ECO:0000313" key="10">
    <source>
        <dbReference type="Proteomes" id="UP000245702"/>
    </source>
</evidence>
<dbReference type="PRINTS" id="PR00300">
    <property type="entry name" value="CLPPROTEASEA"/>
</dbReference>
<keyword evidence="2 6" id="KW-0547">Nucleotide-binding</keyword>
<dbReference type="InterPro" id="IPR001270">
    <property type="entry name" value="ClpA/B"/>
</dbReference>
<sequence>MFNRFTDRARKVLILAQQEAARYGHGYIGTEHLLLGLLREGEGVAAKALASLGLEVDSVREQVETILGTGQEQANDIGYTPRAKKVIELAMEEALRLGHNYVGTEHILLGLIREGEGIAAQVLTGMGVDINLMRQRVIEMLGGFAMSGQTPQPKVQGAKPAASSNTPLLDEFGRDLNKMSQEGKIDPVIGRDAEIERVIQITLRRTKNNPVLIGEPGVGKTAIAEGLARRIVEGQVPEILRNKRVVSLNMASMVAGTKYRGEFEERLKKVIDEIREAGNIVLFIDELHTLIGAGAAEGAIDAANILKPALARGELQVIGATTLNEYKKYIEKDAALERRFQPITVGEPAVEDAIAILKGIRDKYEAFHRAQITDEAIDAAVNLSHRYISDRFLPDKAIDLMDEAASRVRLQAFSIPPDVKEIEKRLEQVRTEKEGAIAAQEFERAASLRDMEQQIREELGGKQKQAKQRGNERIVVTAEDIAHVVSTWTRIPVKKLAEEESERLLKLEEILHNRLVGQHEAVQAVARAVRRARAGLKDPKRPIGSFLFLGPTGVGKTELSRALAEALFGDETAMIRLDMSEYMEKHTVSRLVGAPPGYVGYEEGGQLTDAVRRKPYSVILLDEIEKAHYDVFNMLLQVLEDGRLTDSQGRTVDFKNTVIIMTSNVGSQHLKKDAAALGFLSGERAKANEGEAAKSRVLDEVKRVFRPEFLNRIDEIIVFSSLTDDDLKQIVEIMLQEVTKRLVHANLKLELSDSAKQELVKEGRDHAFGARPLRRAIQKMIEDEVSEMIIRQSITGGDTVLVDAAENGKLKFAKKA</sequence>
<dbReference type="PANTHER" id="PTHR11638:SF18">
    <property type="entry name" value="HEAT SHOCK PROTEIN 104"/>
    <property type="match status" value="1"/>
</dbReference>
<dbReference type="Pfam" id="PF10431">
    <property type="entry name" value="ClpB_D2-small"/>
    <property type="match status" value="1"/>
</dbReference>
<name>A0ABM9W9F3_9FIRM</name>
<dbReference type="InterPro" id="IPR019489">
    <property type="entry name" value="Clp_ATPase_C"/>
</dbReference>
<dbReference type="PROSITE" id="PS00871">
    <property type="entry name" value="CLPAB_2"/>
    <property type="match status" value="1"/>
</dbReference>
<dbReference type="Pfam" id="PF17871">
    <property type="entry name" value="AAA_lid_9"/>
    <property type="match status" value="1"/>
</dbReference>
<dbReference type="EMBL" id="FCOW01000044">
    <property type="protein sequence ID" value="CVK21715.1"/>
    <property type="molecule type" value="Genomic_DNA"/>
</dbReference>
<dbReference type="PROSITE" id="PS00870">
    <property type="entry name" value="CLPAB_1"/>
    <property type="match status" value="1"/>
</dbReference>
<dbReference type="InterPro" id="IPR028299">
    <property type="entry name" value="ClpA/B_CS2"/>
</dbReference>
<dbReference type="InterPro" id="IPR041546">
    <property type="entry name" value="ClpA/ClpB_AAA_lid"/>
</dbReference>
<keyword evidence="3 6" id="KW-0067">ATP-binding</keyword>
<keyword evidence="1 5" id="KW-0677">Repeat</keyword>
<comment type="caution">
    <text evidence="9">The sequence shown here is derived from an EMBL/GenBank/DDBJ whole genome shotgun (WGS) entry which is preliminary data.</text>
</comment>
<dbReference type="SMART" id="SM00382">
    <property type="entry name" value="AAA"/>
    <property type="match status" value="2"/>
</dbReference>
<dbReference type="InterPro" id="IPR036628">
    <property type="entry name" value="Clp_N_dom_sf"/>
</dbReference>
<evidence type="ECO:0000256" key="4">
    <source>
        <dbReference type="ARBA" id="ARBA00023186"/>
    </source>
</evidence>
<keyword evidence="10" id="KW-1185">Reference proteome</keyword>
<evidence type="ECO:0000256" key="2">
    <source>
        <dbReference type="ARBA" id="ARBA00022741"/>
    </source>
</evidence>
<protein>
    <submittedName>
        <fullName evidence="9">Negative regulator of genetic competence ClpC/MecB</fullName>
    </submittedName>
</protein>
<dbReference type="Gene3D" id="1.10.1780.10">
    <property type="entry name" value="Clp, N-terminal domain"/>
    <property type="match status" value="1"/>
</dbReference>
<comment type="similarity">
    <text evidence="6">Belongs to the ClpA/ClpB family.</text>
</comment>
<accession>A0ABM9W9F3</accession>
<dbReference type="InterPro" id="IPR003959">
    <property type="entry name" value="ATPase_AAA_core"/>
</dbReference>
<keyword evidence="4 6" id="KW-0143">Chaperone</keyword>
<evidence type="ECO:0000259" key="7">
    <source>
        <dbReference type="PROSITE" id="PS50151"/>
    </source>
</evidence>
<reference evidence="9 10" key="1">
    <citation type="submission" date="2016-01" db="EMBL/GenBank/DDBJ databases">
        <authorList>
            <person name="Brown R."/>
        </authorList>
    </citation>
    <scope>NUCLEOTIDE SEQUENCE [LARGE SCALE GENOMIC DNA]</scope>
    <source>
        <strain evidence="9">Sporomusa sphaeroides DSM 2875</strain>
    </source>
</reference>
<dbReference type="CDD" id="cd00009">
    <property type="entry name" value="AAA"/>
    <property type="match status" value="1"/>
</dbReference>
<dbReference type="Pfam" id="PF02861">
    <property type="entry name" value="Clp_N"/>
    <property type="match status" value="1"/>
</dbReference>
<evidence type="ECO:0000256" key="5">
    <source>
        <dbReference type="PROSITE-ProRule" id="PRU01251"/>
    </source>
</evidence>
<dbReference type="PROSITE" id="PS51903">
    <property type="entry name" value="CLP_R"/>
    <property type="match status" value="1"/>
</dbReference>
<dbReference type="Proteomes" id="UP000245702">
    <property type="component" value="Unassembled WGS sequence"/>
</dbReference>
<dbReference type="Gene3D" id="4.10.860.10">
    <property type="entry name" value="UVR domain"/>
    <property type="match status" value="1"/>
</dbReference>
<dbReference type="Gene3D" id="1.10.8.60">
    <property type="match status" value="2"/>
</dbReference>
<dbReference type="Pfam" id="PF00004">
    <property type="entry name" value="AAA"/>
    <property type="match status" value="1"/>
</dbReference>
<dbReference type="InterPro" id="IPR050130">
    <property type="entry name" value="ClpA_ClpB"/>
</dbReference>
<dbReference type="Gene3D" id="3.40.50.300">
    <property type="entry name" value="P-loop containing nucleotide triphosphate hydrolases"/>
    <property type="match status" value="2"/>
</dbReference>
<dbReference type="RefSeq" id="WP_075752732.1">
    <property type="nucleotide sequence ID" value="NZ_CP146991.1"/>
</dbReference>
<proteinExistence type="inferred from homology"/>
<dbReference type="SUPFAM" id="SSF52540">
    <property type="entry name" value="P-loop containing nucleoside triphosphate hydrolases"/>
    <property type="match status" value="2"/>
</dbReference>